<dbReference type="Proteomes" id="UP000231644">
    <property type="component" value="Unassembled WGS sequence"/>
</dbReference>
<reference evidence="3 4" key="1">
    <citation type="submission" date="2016-10" db="EMBL/GenBank/DDBJ databases">
        <authorList>
            <person name="de Groot N.N."/>
        </authorList>
    </citation>
    <scope>NUCLEOTIDE SEQUENCE [LARGE SCALE GENOMIC DNA]</scope>
    <source>
        <strain evidence="3 4">DSM 29619</strain>
    </source>
</reference>
<feature type="compositionally biased region" description="Basic residues" evidence="1">
    <location>
        <begin position="28"/>
        <end position="38"/>
    </location>
</feature>
<feature type="transmembrane region" description="Helical" evidence="2">
    <location>
        <begin position="88"/>
        <end position="108"/>
    </location>
</feature>
<protein>
    <submittedName>
        <fullName evidence="3">Uncharacterized protein</fullName>
    </submittedName>
</protein>
<dbReference type="AlphaFoldDB" id="A0A1I1K762"/>
<keyword evidence="2" id="KW-1133">Transmembrane helix</keyword>
<evidence type="ECO:0000256" key="1">
    <source>
        <dbReference type="SAM" id="MobiDB-lite"/>
    </source>
</evidence>
<dbReference type="EMBL" id="FOLX01000001">
    <property type="protein sequence ID" value="SFC56425.1"/>
    <property type="molecule type" value="Genomic_DNA"/>
</dbReference>
<organism evidence="3 4">
    <name type="scientific">Pseudooceanicola nitratireducens</name>
    <dbReference type="NCBI Taxonomy" id="517719"/>
    <lineage>
        <taxon>Bacteria</taxon>
        <taxon>Pseudomonadati</taxon>
        <taxon>Pseudomonadota</taxon>
        <taxon>Alphaproteobacteria</taxon>
        <taxon>Rhodobacterales</taxon>
        <taxon>Paracoccaceae</taxon>
        <taxon>Pseudooceanicola</taxon>
    </lineage>
</organism>
<evidence type="ECO:0000313" key="4">
    <source>
        <dbReference type="Proteomes" id="UP000231644"/>
    </source>
</evidence>
<evidence type="ECO:0000313" key="3">
    <source>
        <dbReference type="EMBL" id="SFC56425.1"/>
    </source>
</evidence>
<proteinExistence type="predicted"/>
<keyword evidence="4" id="KW-1185">Reference proteome</keyword>
<keyword evidence="2" id="KW-0472">Membrane</keyword>
<sequence length="112" mass="12342">MITPCMSCTAKARRRSPQNSCARERKASHQPRGKRSVRSRSLVSLGSKCLVQPLTSSLLKGCRSAWLGLMVLMMKNALPYVLCGWHRAILALAPLLGLSACLQIAIAFGRFW</sequence>
<name>A0A1I1K762_9RHOB</name>
<gene>
    <name evidence="3" type="ORF">SAMN05421762_1356</name>
</gene>
<feature type="region of interest" description="Disordered" evidence="1">
    <location>
        <begin position="9"/>
        <end position="40"/>
    </location>
</feature>
<dbReference type="STRING" id="517719.SAMN05421762_1356"/>
<keyword evidence="2" id="KW-0812">Transmembrane</keyword>
<accession>A0A1I1K762</accession>
<evidence type="ECO:0000256" key="2">
    <source>
        <dbReference type="SAM" id="Phobius"/>
    </source>
</evidence>